<organism evidence="1 2">
    <name type="scientific">Cherax quadricarinatus</name>
    <name type="common">Australian red claw crayfish</name>
    <dbReference type="NCBI Taxonomy" id="27406"/>
    <lineage>
        <taxon>Eukaryota</taxon>
        <taxon>Metazoa</taxon>
        <taxon>Ecdysozoa</taxon>
        <taxon>Arthropoda</taxon>
        <taxon>Crustacea</taxon>
        <taxon>Multicrustacea</taxon>
        <taxon>Malacostraca</taxon>
        <taxon>Eumalacostraca</taxon>
        <taxon>Eucarida</taxon>
        <taxon>Decapoda</taxon>
        <taxon>Pleocyemata</taxon>
        <taxon>Astacidea</taxon>
        <taxon>Parastacoidea</taxon>
        <taxon>Parastacidae</taxon>
        <taxon>Cherax</taxon>
    </lineage>
</organism>
<dbReference type="GO" id="GO:0016791">
    <property type="term" value="F:phosphatase activity"/>
    <property type="evidence" value="ECO:0007669"/>
    <property type="project" value="TreeGrafter"/>
</dbReference>
<name>A0AAW0XVK4_CHEQU</name>
<evidence type="ECO:0008006" key="3">
    <source>
        <dbReference type="Google" id="ProtNLM"/>
    </source>
</evidence>
<evidence type="ECO:0000313" key="1">
    <source>
        <dbReference type="EMBL" id="KAK8742004.1"/>
    </source>
</evidence>
<dbReference type="InterPro" id="IPR036412">
    <property type="entry name" value="HAD-like_sf"/>
</dbReference>
<dbReference type="GO" id="GO:0005737">
    <property type="term" value="C:cytoplasm"/>
    <property type="evidence" value="ECO:0007669"/>
    <property type="project" value="TreeGrafter"/>
</dbReference>
<dbReference type="SUPFAM" id="SSF56784">
    <property type="entry name" value="HAD-like"/>
    <property type="match status" value="1"/>
</dbReference>
<protein>
    <recommendedName>
        <fullName evidence="3">Phosphoglycolate phosphatase</fullName>
    </recommendedName>
</protein>
<sequence>MGKPSLNMFYMLQARYGVQPEKTLIIGDTLHTDILLGNECGMWTLLVLSGATTLQEARQLTTTQDPIKQKQVPLFYLQSVGDILTLLDEPLNHHLNEQQH</sequence>
<dbReference type="Pfam" id="PF13242">
    <property type="entry name" value="Hydrolase_like"/>
    <property type="match status" value="1"/>
</dbReference>
<dbReference type="InterPro" id="IPR023214">
    <property type="entry name" value="HAD_sf"/>
</dbReference>
<dbReference type="Proteomes" id="UP001445076">
    <property type="component" value="Unassembled WGS sequence"/>
</dbReference>
<dbReference type="EMBL" id="JARKIK010000029">
    <property type="protein sequence ID" value="KAK8742004.1"/>
    <property type="molecule type" value="Genomic_DNA"/>
</dbReference>
<dbReference type="PANTHER" id="PTHR19288:SF93">
    <property type="entry name" value="FI11325P-RELATED"/>
    <property type="match status" value="1"/>
</dbReference>
<gene>
    <name evidence="1" type="ORF">OTU49_002052</name>
</gene>
<reference evidence="1 2" key="1">
    <citation type="journal article" date="2024" name="BMC Genomics">
        <title>Genome assembly of redclaw crayfish (Cherax quadricarinatus) provides insights into its immune adaptation and hypoxia tolerance.</title>
        <authorList>
            <person name="Liu Z."/>
            <person name="Zheng J."/>
            <person name="Li H."/>
            <person name="Fang K."/>
            <person name="Wang S."/>
            <person name="He J."/>
            <person name="Zhou D."/>
            <person name="Weng S."/>
            <person name="Chi M."/>
            <person name="Gu Z."/>
            <person name="He J."/>
            <person name="Li F."/>
            <person name="Wang M."/>
        </authorList>
    </citation>
    <scope>NUCLEOTIDE SEQUENCE [LARGE SCALE GENOMIC DNA]</scope>
    <source>
        <strain evidence="1">ZL_2023a</strain>
    </source>
</reference>
<evidence type="ECO:0000313" key="2">
    <source>
        <dbReference type="Proteomes" id="UP001445076"/>
    </source>
</evidence>
<accession>A0AAW0XVK4</accession>
<keyword evidence="2" id="KW-1185">Reference proteome</keyword>
<dbReference type="PANTHER" id="PTHR19288">
    <property type="entry name" value="4-NITROPHENYLPHOSPHATASE-RELATED"/>
    <property type="match status" value="1"/>
</dbReference>
<comment type="caution">
    <text evidence="1">The sequence shown here is derived from an EMBL/GenBank/DDBJ whole genome shotgun (WGS) entry which is preliminary data.</text>
</comment>
<dbReference type="AlphaFoldDB" id="A0AAW0XVK4"/>
<proteinExistence type="predicted"/>
<dbReference type="Gene3D" id="3.40.50.1000">
    <property type="entry name" value="HAD superfamily/HAD-like"/>
    <property type="match status" value="1"/>
</dbReference>